<keyword evidence="1" id="KW-0812">Transmembrane</keyword>
<organism evidence="2 4">
    <name type="scientific">Nesidiocoris tenuis</name>
    <dbReference type="NCBI Taxonomy" id="355587"/>
    <lineage>
        <taxon>Eukaryota</taxon>
        <taxon>Metazoa</taxon>
        <taxon>Ecdysozoa</taxon>
        <taxon>Arthropoda</taxon>
        <taxon>Hexapoda</taxon>
        <taxon>Insecta</taxon>
        <taxon>Pterygota</taxon>
        <taxon>Neoptera</taxon>
        <taxon>Paraneoptera</taxon>
        <taxon>Hemiptera</taxon>
        <taxon>Heteroptera</taxon>
        <taxon>Panheteroptera</taxon>
        <taxon>Cimicomorpha</taxon>
        <taxon>Miridae</taxon>
        <taxon>Dicyphina</taxon>
        <taxon>Nesidiocoris</taxon>
    </lineage>
</organism>
<feature type="transmembrane region" description="Helical" evidence="1">
    <location>
        <begin position="142"/>
        <end position="164"/>
    </location>
</feature>
<keyword evidence="1" id="KW-1133">Transmembrane helix</keyword>
<dbReference type="EMBL" id="CADCXU010003219">
    <property type="protein sequence ID" value="CAA9995229.1"/>
    <property type="molecule type" value="Genomic_DNA"/>
</dbReference>
<dbReference type="AlphaFoldDB" id="A0A6H5FZU2"/>
<evidence type="ECO:0000313" key="3">
    <source>
        <dbReference type="EMBL" id="CAA9995237.1"/>
    </source>
</evidence>
<name>A0A6H5FZU2_9HEMI</name>
<protein>
    <submittedName>
        <fullName evidence="2">Uncharacterized protein</fullName>
    </submittedName>
</protein>
<keyword evidence="4" id="KW-1185">Reference proteome</keyword>
<feature type="transmembrane region" description="Helical" evidence="1">
    <location>
        <begin position="27"/>
        <end position="49"/>
    </location>
</feature>
<accession>A0A6H5FZU2</accession>
<evidence type="ECO:0000256" key="1">
    <source>
        <dbReference type="SAM" id="Phobius"/>
    </source>
</evidence>
<proteinExistence type="predicted"/>
<reference evidence="2 4" key="1">
    <citation type="submission" date="2020-02" db="EMBL/GenBank/DDBJ databases">
        <authorList>
            <person name="Ferguson B K."/>
        </authorList>
    </citation>
    <scope>NUCLEOTIDE SEQUENCE [LARGE SCALE GENOMIC DNA]</scope>
</reference>
<dbReference type="EMBL" id="CADCXU010003222">
    <property type="protein sequence ID" value="CAA9995237.1"/>
    <property type="molecule type" value="Genomic_DNA"/>
</dbReference>
<evidence type="ECO:0000313" key="2">
    <source>
        <dbReference type="EMBL" id="CAA9995229.1"/>
    </source>
</evidence>
<dbReference type="Proteomes" id="UP000479000">
    <property type="component" value="Unassembled WGS sequence"/>
</dbReference>
<dbReference type="OrthoDB" id="6643554at2759"/>
<sequence>MYWLQLLPSLKSRIDAWSQPDAKLSTCVHICGLLAYFTPVTLHAFMIILRRKKFEIVAGFFKVSKQPSSRPPLQLTRTTDEFWYIFFSQDCSYSWYKNYISHTGLSILTVTVYLSVCVLSSAEGLSEGSIALSRVGKNLHMHYVYCMDFLITMQLSTLAHRLAMEFARAKARMRRGDVDAGIQDGDGAFRVAKVTAAIYGPQMVVRVMQSLITLMTFAYGTITNTSPHSRRNFFEIAINVMILTIIVEELWCLCGSCHEAYLS</sequence>
<feature type="non-terminal residue" evidence="2">
    <location>
        <position position="263"/>
    </location>
</feature>
<feature type="transmembrane region" description="Helical" evidence="1">
    <location>
        <begin position="103"/>
        <end position="122"/>
    </location>
</feature>
<keyword evidence="1" id="KW-0472">Membrane</keyword>
<gene>
    <name evidence="2" type="ORF">NTEN_LOCUS2020</name>
    <name evidence="3" type="ORF">NTEN_LOCUS2028</name>
</gene>
<evidence type="ECO:0000313" key="4">
    <source>
        <dbReference type="Proteomes" id="UP000479000"/>
    </source>
</evidence>